<accession>A0ABT8LGQ2</accession>
<evidence type="ECO:0000313" key="3">
    <source>
        <dbReference type="Proteomes" id="UP001172083"/>
    </source>
</evidence>
<organism evidence="2 3">
    <name type="scientific">Agaribacillus aureus</name>
    <dbReference type="NCBI Taxonomy" id="3051825"/>
    <lineage>
        <taxon>Bacteria</taxon>
        <taxon>Pseudomonadati</taxon>
        <taxon>Bacteroidota</taxon>
        <taxon>Cytophagia</taxon>
        <taxon>Cytophagales</taxon>
        <taxon>Splendidivirgaceae</taxon>
        <taxon>Agaribacillus</taxon>
    </lineage>
</organism>
<reference evidence="2" key="1">
    <citation type="submission" date="2023-06" db="EMBL/GenBank/DDBJ databases">
        <title>Genomic of Agaribacillus aureum.</title>
        <authorList>
            <person name="Wang G."/>
        </authorList>
    </citation>
    <scope>NUCLEOTIDE SEQUENCE</scope>
    <source>
        <strain evidence="2">BMA12</strain>
    </source>
</reference>
<keyword evidence="3" id="KW-1185">Reference proteome</keyword>
<sequence length="467" mass="54090">MKLSRIIYSIMLALMILTPKGLKAEDDNKKIRDYIASNLYFFYVQNPNKPRRMFFLNSYKIVNGGTLTDKSDFWTNSKMKQGRTLVTKLLKSPKEGGDENLQRATRDILRLRNGNVKVFLYNDYAKIGKFAKEAFDPCTDDKDYVWPCASSYDGEVTNDNQFVGDMHMGAKNMNAYGKEWTAATFIHELMHTQDRSDIRAHVFYSSLTGKWYDYGKDGTHYYQEAVPSMNSAYKEAIANTVSLRFEPDEEVRAFKWFQNNGDLWVETTRDRKAKDIPANAWLYNRIKKVAGPGKPIKNRKNYRAYKIRDLPARYIIHNEMIIAMIFSKYGLHVNDAKFLKAIKKSNKEYKGKANSLSVLFKNMCEAGLPKGETITSVLETDAPMTYLLPFAYADYFTGYNAKTIKEFNAVFDYRINWAWLKAYWDNARELVRNRIPVDDPTYYPIPEDLTDIAMELGIISNEAEDLN</sequence>
<feature type="signal peptide" evidence="1">
    <location>
        <begin position="1"/>
        <end position="24"/>
    </location>
</feature>
<dbReference type="Proteomes" id="UP001172083">
    <property type="component" value="Unassembled WGS sequence"/>
</dbReference>
<dbReference type="RefSeq" id="WP_346762323.1">
    <property type="nucleotide sequence ID" value="NZ_JAUJEB010000012.1"/>
</dbReference>
<feature type="chain" id="PRO_5045251471" evidence="1">
    <location>
        <begin position="25"/>
        <end position="467"/>
    </location>
</feature>
<protein>
    <submittedName>
        <fullName evidence="2">Uncharacterized protein</fullName>
    </submittedName>
</protein>
<dbReference type="EMBL" id="JAUJEB010000012">
    <property type="protein sequence ID" value="MDN5216985.1"/>
    <property type="molecule type" value="Genomic_DNA"/>
</dbReference>
<name>A0ABT8LGQ2_9BACT</name>
<proteinExistence type="predicted"/>
<evidence type="ECO:0000256" key="1">
    <source>
        <dbReference type="SAM" id="SignalP"/>
    </source>
</evidence>
<comment type="caution">
    <text evidence="2">The sequence shown here is derived from an EMBL/GenBank/DDBJ whole genome shotgun (WGS) entry which is preliminary data.</text>
</comment>
<gene>
    <name evidence="2" type="ORF">QQ020_33250</name>
</gene>
<evidence type="ECO:0000313" key="2">
    <source>
        <dbReference type="EMBL" id="MDN5216985.1"/>
    </source>
</evidence>
<keyword evidence="1" id="KW-0732">Signal</keyword>